<evidence type="ECO:0000313" key="1">
    <source>
        <dbReference type="EMBL" id="GAL82061.1"/>
    </source>
</evidence>
<organism evidence="1 2">
    <name type="scientific">Algibacter lectus</name>
    <dbReference type="NCBI Taxonomy" id="221126"/>
    <lineage>
        <taxon>Bacteria</taxon>
        <taxon>Pseudomonadati</taxon>
        <taxon>Bacteroidota</taxon>
        <taxon>Flavobacteriia</taxon>
        <taxon>Flavobacteriales</taxon>
        <taxon>Flavobacteriaceae</taxon>
        <taxon>Algibacter</taxon>
    </lineage>
</organism>
<dbReference type="RefSeq" id="WP_042500591.1">
    <property type="nucleotide sequence ID" value="NZ_BBNU01000021.1"/>
</dbReference>
<name>A0A090WYM0_9FLAO</name>
<gene>
    <name evidence="1" type="ORF">JCM19274_2772</name>
</gene>
<dbReference type="EMBL" id="BBNU01000021">
    <property type="protein sequence ID" value="GAL82061.1"/>
    <property type="molecule type" value="Genomic_DNA"/>
</dbReference>
<accession>A0A090WYM0</accession>
<proteinExistence type="predicted"/>
<evidence type="ECO:0000313" key="2">
    <source>
        <dbReference type="Proteomes" id="UP000029643"/>
    </source>
</evidence>
<sequence length="158" mass="17413">MGGLNQTFTYKNFDLNVLIRGVHDFDVLNITRSATLSSSVPTSVEYLNRWTPENQTNIPATGSVLFNSTRFVEDGSFIRLSNITLGYNLPEESTIFNSVRLYLSAQNLFTITDYSGYDPEVSATTSNVSGNADTRSSVDWGGAYPNPRTFTLGVNIGF</sequence>
<keyword evidence="1" id="KW-0675">Receptor</keyword>
<dbReference type="Proteomes" id="UP000029643">
    <property type="component" value="Unassembled WGS sequence"/>
</dbReference>
<protein>
    <submittedName>
        <fullName evidence="1">TonB family protein / TonB-dependent receptor</fullName>
    </submittedName>
</protein>
<reference evidence="1" key="1">
    <citation type="journal article" date="2014" name="Genome Announc.">
        <title>Draft Genome Sequences of Marine Flavobacterium Algibacter lectus Strains SS8 and NR4.</title>
        <authorList>
            <person name="Takatani N."/>
            <person name="Nakanishi M."/>
            <person name="Meirelles P."/>
            <person name="Mino S."/>
            <person name="Suda W."/>
            <person name="Oshima K."/>
            <person name="Hattori M."/>
            <person name="Ohkuma M."/>
            <person name="Hosokawa M."/>
            <person name="Miyashita K."/>
            <person name="Thompson F.L."/>
            <person name="Niwa A."/>
            <person name="Sawabe T."/>
            <person name="Sawabe T."/>
        </authorList>
    </citation>
    <scope>NUCLEOTIDE SEQUENCE [LARGE SCALE GENOMIC DNA]</scope>
    <source>
        <strain evidence="1">JCM 19274</strain>
    </source>
</reference>
<dbReference type="AlphaFoldDB" id="A0A090WYM0"/>
<comment type="caution">
    <text evidence="1">The sequence shown here is derived from an EMBL/GenBank/DDBJ whole genome shotgun (WGS) entry which is preliminary data.</text>
</comment>
<dbReference type="SUPFAM" id="SSF56935">
    <property type="entry name" value="Porins"/>
    <property type="match status" value="1"/>
</dbReference>